<comment type="caution">
    <text evidence="2">The sequence shown here is derived from an EMBL/GenBank/DDBJ whole genome shotgun (WGS) entry which is preliminary data.</text>
</comment>
<feature type="transmembrane region" description="Helical" evidence="1">
    <location>
        <begin position="53"/>
        <end position="76"/>
    </location>
</feature>
<sequence length="243" mass="28063">MTTQEKNTIIDWATVGVIISWATFWLFLLSPFGLLAWLAILVYLIIKKKVPKWYLILSAWFIVPLFAFLFSTFQYFSGTACLLSIGGPKLFYGIDRETRVESVSSGCIPIGFELFVFPANNTAIRLWTNLLGFQKGSYKGFFPSEDEAIKIIESADTIDVQEHGQFLRFLSDRQNVELDASNIERLQSFEHYKNPLTKVIGKTINQQCFVFQCLDTTTEERKTIYLVDIKQNKLLQTYFNSYY</sequence>
<proteinExistence type="predicted"/>
<keyword evidence="1" id="KW-1133">Transmembrane helix</keyword>
<reference evidence="2 3" key="1">
    <citation type="submission" date="2023-05" db="EMBL/GenBank/DDBJ databases">
        <title>Novel species of genus Flectobacillus isolated from stream in China.</title>
        <authorList>
            <person name="Lu H."/>
        </authorList>
    </citation>
    <scope>NUCLEOTIDE SEQUENCE [LARGE SCALE GENOMIC DNA]</scope>
    <source>
        <strain evidence="2 3">KCTC 42575</strain>
    </source>
</reference>
<keyword evidence="1" id="KW-0472">Membrane</keyword>
<feature type="transmembrane region" description="Helical" evidence="1">
    <location>
        <begin position="24"/>
        <end position="46"/>
    </location>
</feature>
<evidence type="ECO:0000313" key="3">
    <source>
        <dbReference type="Proteomes" id="UP001236507"/>
    </source>
</evidence>
<dbReference type="Proteomes" id="UP001236507">
    <property type="component" value="Unassembled WGS sequence"/>
</dbReference>
<dbReference type="EMBL" id="JASHIF010000020">
    <property type="protein sequence ID" value="MDI9861591.1"/>
    <property type="molecule type" value="Genomic_DNA"/>
</dbReference>
<accession>A0ABT6YDE0</accession>
<keyword evidence="1" id="KW-0812">Transmembrane</keyword>
<gene>
    <name evidence="2" type="ORF">QM524_20390</name>
</gene>
<dbReference type="RefSeq" id="WP_283345966.1">
    <property type="nucleotide sequence ID" value="NZ_JASHIF010000020.1"/>
</dbReference>
<evidence type="ECO:0000313" key="2">
    <source>
        <dbReference type="EMBL" id="MDI9861591.1"/>
    </source>
</evidence>
<evidence type="ECO:0000256" key="1">
    <source>
        <dbReference type="SAM" id="Phobius"/>
    </source>
</evidence>
<name>A0ABT6YDE0_9BACT</name>
<keyword evidence="3" id="KW-1185">Reference proteome</keyword>
<organism evidence="2 3">
    <name type="scientific">Flectobacillus roseus</name>
    <dbReference type="NCBI Taxonomy" id="502259"/>
    <lineage>
        <taxon>Bacteria</taxon>
        <taxon>Pseudomonadati</taxon>
        <taxon>Bacteroidota</taxon>
        <taxon>Cytophagia</taxon>
        <taxon>Cytophagales</taxon>
        <taxon>Flectobacillaceae</taxon>
        <taxon>Flectobacillus</taxon>
    </lineage>
</organism>
<protein>
    <submittedName>
        <fullName evidence="2">Uncharacterized protein</fullName>
    </submittedName>
</protein>